<dbReference type="Proteomes" id="UP000831068">
    <property type="component" value="Chromosome"/>
</dbReference>
<keyword evidence="1" id="KW-0732">Signal</keyword>
<gene>
    <name evidence="2" type="ORF">MTP08_05725</name>
</gene>
<feature type="signal peptide" evidence="1">
    <location>
        <begin position="1"/>
        <end position="18"/>
    </location>
</feature>
<evidence type="ECO:0000313" key="2">
    <source>
        <dbReference type="EMBL" id="UOE39270.1"/>
    </source>
</evidence>
<protein>
    <submittedName>
        <fullName evidence="2">Uncharacterized protein</fullName>
    </submittedName>
</protein>
<sequence length="86" mass="8924">MKKLFLVAALGVAGLVSASEPVKGNEKEVVSQENAQKLERMCVQVLTSCGKRAVACGETTMEIIGNALVADELSCPSQDTGDQGGL</sequence>
<name>A0ABY4BJN1_9FLAO</name>
<dbReference type="RefSeq" id="WP_243577437.1">
    <property type="nucleotide sequence ID" value="NZ_CP094529.1"/>
</dbReference>
<reference evidence="2 3" key="1">
    <citation type="submission" date="2022-03" db="EMBL/GenBank/DDBJ databases">
        <title>Chryseobacterium sp. isolated from the Andong Sikhe.</title>
        <authorList>
            <person name="Won M."/>
            <person name="Kim S.-J."/>
            <person name="Kwon S.-W."/>
        </authorList>
    </citation>
    <scope>NUCLEOTIDE SEQUENCE [LARGE SCALE GENOMIC DNA]</scope>
    <source>
        <strain evidence="2 3">ADR-1</strain>
    </source>
</reference>
<evidence type="ECO:0000256" key="1">
    <source>
        <dbReference type="SAM" id="SignalP"/>
    </source>
</evidence>
<accession>A0ABY4BJN1</accession>
<dbReference type="EMBL" id="CP094529">
    <property type="protein sequence ID" value="UOE39270.1"/>
    <property type="molecule type" value="Genomic_DNA"/>
</dbReference>
<keyword evidence="3" id="KW-1185">Reference proteome</keyword>
<evidence type="ECO:0000313" key="3">
    <source>
        <dbReference type="Proteomes" id="UP000831068"/>
    </source>
</evidence>
<organism evidence="2 3">
    <name type="scientific">Chryseobacterium oryzae</name>
    <dbReference type="NCBI Taxonomy" id="2929799"/>
    <lineage>
        <taxon>Bacteria</taxon>
        <taxon>Pseudomonadati</taxon>
        <taxon>Bacteroidota</taxon>
        <taxon>Flavobacteriia</taxon>
        <taxon>Flavobacteriales</taxon>
        <taxon>Weeksellaceae</taxon>
        <taxon>Chryseobacterium group</taxon>
        <taxon>Chryseobacterium</taxon>
    </lineage>
</organism>
<feature type="chain" id="PRO_5045267501" evidence="1">
    <location>
        <begin position="19"/>
        <end position="86"/>
    </location>
</feature>
<proteinExistence type="predicted"/>